<feature type="region of interest" description="Disordered" evidence="1">
    <location>
        <begin position="1"/>
        <end position="23"/>
    </location>
</feature>
<proteinExistence type="predicted"/>
<keyword evidence="3" id="KW-1185">Reference proteome</keyword>
<name>A0A0P1GM86_9RHOB</name>
<dbReference type="STRING" id="928856.SAMN04488049_10949"/>
<gene>
    <name evidence="2" type="ORF">TRM7557_00312</name>
</gene>
<dbReference type="AlphaFoldDB" id="A0A0P1GM86"/>
<organism evidence="2 3">
    <name type="scientific">Tritonibacter multivorans</name>
    <dbReference type="NCBI Taxonomy" id="928856"/>
    <lineage>
        <taxon>Bacteria</taxon>
        <taxon>Pseudomonadati</taxon>
        <taxon>Pseudomonadota</taxon>
        <taxon>Alphaproteobacteria</taxon>
        <taxon>Rhodobacterales</taxon>
        <taxon>Paracoccaceae</taxon>
        <taxon>Tritonibacter</taxon>
    </lineage>
</organism>
<evidence type="ECO:0000313" key="2">
    <source>
        <dbReference type="EMBL" id="CUH75287.1"/>
    </source>
</evidence>
<sequence length="155" mass="15696">MADQNTFKSGRASGPETGSDIGLDRDADMALEALFSEAQMQPPQMTQAFQQGLLADALAHMPPPTYAPAPTPAKQGLLAELADAYGGWMALGGSAGGAVFAGIVGLWLGIAPPAALEAMTANLSPGAASANADAAAFEGFDLAIVFQETAAGEEW</sequence>
<dbReference type="EMBL" id="CYSD01000012">
    <property type="protein sequence ID" value="CUH75287.1"/>
    <property type="molecule type" value="Genomic_DNA"/>
</dbReference>
<dbReference type="RefSeq" id="WP_058288461.1">
    <property type="nucleotide sequence ID" value="NZ_CYSD01000012.1"/>
</dbReference>
<accession>A0A0P1GM86</accession>
<evidence type="ECO:0000256" key="1">
    <source>
        <dbReference type="SAM" id="MobiDB-lite"/>
    </source>
</evidence>
<evidence type="ECO:0008006" key="4">
    <source>
        <dbReference type="Google" id="ProtNLM"/>
    </source>
</evidence>
<protein>
    <recommendedName>
        <fullName evidence="4">Dihydroorotate dehydrogenase</fullName>
    </recommendedName>
</protein>
<reference evidence="2 3" key="1">
    <citation type="submission" date="2015-09" db="EMBL/GenBank/DDBJ databases">
        <authorList>
            <consortium name="Swine Surveillance"/>
        </authorList>
    </citation>
    <scope>NUCLEOTIDE SEQUENCE [LARGE SCALE GENOMIC DNA]</scope>
    <source>
        <strain evidence="2 3">CECT 7557</strain>
    </source>
</reference>
<dbReference type="Proteomes" id="UP000052022">
    <property type="component" value="Unassembled WGS sequence"/>
</dbReference>
<evidence type="ECO:0000313" key="3">
    <source>
        <dbReference type="Proteomes" id="UP000052022"/>
    </source>
</evidence>